<dbReference type="EMBL" id="JFKE01000003">
    <property type="protein sequence ID" value="KAJ56277.1"/>
    <property type="molecule type" value="Genomic_DNA"/>
</dbReference>
<dbReference type="STRING" id="1454373.ACMU_11035"/>
<reference evidence="6 7" key="1">
    <citation type="submission" date="2014-03" db="EMBL/GenBank/DDBJ databases">
        <title>Draft Genome Sequence of Actibacterium mucosum KCTC 23349, a Marine Alphaproteobacterium with Complex Ionic Requirements Isolated from Mediterranean Seawater at Malvarrosa Beach, Valencia, Spain.</title>
        <authorList>
            <person name="Arahal D.R."/>
            <person name="Shao Z."/>
            <person name="Lai Q."/>
            <person name="Pujalte M.J."/>
        </authorList>
    </citation>
    <scope>NUCLEOTIDE SEQUENCE [LARGE SCALE GENOMIC DNA]</scope>
    <source>
        <strain evidence="6 7">KCTC 23349</strain>
    </source>
</reference>
<proteinExistence type="predicted"/>
<keyword evidence="3" id="KW-0378">Hydrolase</keyword>
<evidence type="ECO:0000313" key="7">
    <source>
        <dbReference type="Proteomes" id="UP000026249"/>
    </source>
</evidence>
<dbReference type="GO" id="GO:0016787">
    <property type="term" value="F:hydrolase activity"/>
    <property type="evidence" value="ECO:0007669"/>
    <property type="project" value="UniProtKB-KW"/>
</dbReference>
<name>A0A037ZL61_9RHOB</name>
<gene>
    <name evidence="6" type="ORF">ACMU_11035</name>
</gene>
<evidence type="ECO:0000256" key="4">
    <source>
        <dbReference type="ARBA" id="ARBA00022842"/>
    </source>
</evidence>
<keyword evidence="2" id="KW-0479">Metal-binding</keyword>
<dbReference type="InterPro" id="IPR011330">
    <property type="entry name" value="Glyco_hydro/deAcase_b/a-brl"/>
</dbReference>
<evidence type="ECO:0000256" key="2">
    <source>
        <dbReference type="ARBA" id="ARBA00022723"/>
    </source>
</evidence>
<organism evidence="6 7">
    <name type="scientific">Actibacterium mucosum KCTC 23349</name>
    <dbReference type="NCBI Taxonomy" id="1454373"/>
    <lineage>
        <taxon>Bacteria</taxon>
        <taxon>Pseudomonadati</taxon>
        <taxon>Pseudomonadota</taxon>
        <taxon>Alphaproteobacteria</taxon>
        <taxon>Rhodobacterales</taxon>
        <taxon>Roseobacteraceae</taxon>
        <taxon>Actibacterium</taxon>
    </lineage>
</organism>
<evidence type="ECO:0000256" key="5">
    <source>
        <dbReference type="ARBA" id="ARBA00023277"/>
    </source>
</evidence>
<dbReference type="Pfam" id="PF04794">
    <property type="entry name" value="YdjC"/>
    <property type="match status" value="1"/>
</dbReference>
<dbReference type="Gene3D" id="3.20.20.370">
    <property type="entry name" value="Glycoside hydrolase/deacetylase"/>
    <property type="match status" value="1"/>
</dbReference>
<dbReference type="GO" id="GO:0005975">
    <property type="term" value="P:carbohydrate metabolic process"/>
    <property type="evidence" value="ECO:0007669"/>
    <property type="project" value="InterPro"/>
</dbReference>
<dbReference type="GO" id="GO:0019213">
    <property type="term" value="F:deacetylase activity"/>
    <property type="evidence" value="ECO:0007669"/>
    <property type="project" value="TreeGrafter"/>
</dbReference>
<dbReference type="OrthoDB" id="9774177at2"/>
<dbReference type="RefSeq" id="WP_035258608.1">
    <property type="nucleotide sequence ID" value="NZ_JFKE01000003.1"/>
</dbReference>
<dbReference type="PANTHER" id="PTHR31609">
    <property type="entry name" value="YDJC DEACETYLASE FAMILY MEMBER"/>
    <property type="match status" value="1"/>
</dbReference>
<keyword evidence="5" id="KW-0119">Carbohydrate metabolism</keyword>
<keyword evidence="7" id="KW-1185">Reference proteome</keyword>
<dbReference type="InterPro" id="IPR006879">
    <property type="entry name" value="YdjC-like"/>
</dbReference>
<accession>A0A037ZL61</accession>
<comment type="caution">
    <text evidence="6">The sequence shown here is derived from an EMBL/GenBank/DDBJ whole genome shotgun (WGS) entry which is preliminary data.</text>
</comment>
<dbReference type="SUPFAM" id="SSF88713">
    <property type="entry name" value="Glycoside hydrolase/deacetylase"/>
    <property type="match status" value="1"/>
</dbReference>
<keyword evidence="4" id="KW-0460">Magnesium</keyword>
<dbReference type="GO" id="GO:0046872">
    <property type="term" value="F:metal ion binding"/>
    <property type="evidence" value="ECO:0007669"/>
    <property type="project" value="UniProtKB-KW"/>
</dbReference>
<comment type="cofactor">
    <cofactor evidence="1">
        <name>Mg(2+)</name>
        <dbReference type="ChEBI" id="CHEBI:18420"/>
    </cofactor>
</comment>
<evidence type="ECO:0000256" key="1">
    <source>
        <dbReference type="ARBA" id="ARBA00001946"/>
    </source>
</evidence>
<dbReference type="PANTHER" id="PTHR31609:SF1">
    <property type="entry name" value="CARBOHYDRATE DEACETYLASE"/>
    <property type="match status" value="1"/>
</dbReference>
<evidence type="ECO:0000313" key="6">
    <source>
        <dbReference type="EMBL" id="KAJ56277.1"/>
    </source>
</evidence>
<evidence type="ECO:0008006" key="8">
    <source>
        <dbReference type="Google" id="ProtNLM"/>
    </source>
</evidence>
<dbReference type="Proteomes" id="UP000026249">
    <property type="component" value="Unassembled WGS sequence"/>
</dbReference>
<evidence type="ECO:0000256" key="3">
    <source>
        <dbReference type="ARBA" id="ARBA00022801"/>
    </source>
</evidence>
<sequence>MSSKIRLLVRADDAGSSWSANVGCLRACTHGIARSVEVMMPGAWTAHAAELYNPHSEIDIGIHLTLASEWEAVKWRPLTHAPSLTDANGSFPASITLWAGNDRPSLSQMNWSLDEVAAEFRAQIALGRSMFKHASHISGHMVRHFRDFDPRLGDIIVELCDEFGLADDALGDGLERIKGYPPLPTDTQSRVASFKETLAGLTAGTYVFIDHPAAPSAELNATGFAGYENVAADRVSCLETLTSAQLAAHVDQLGIELISYRDL</sequence>
<dbReference type="AlphaFoldDB" id="A0A037ZL61"/>
<protein>
    <recommendedName>
        <fullName evidence="8">ChbG/HpnK family deacetylase</fullName>
    </recommendedName>
</protein>